<dbReference type="SUPFAM" id="SSF54928">
    <property type="entry name" value="RNA-binding domain, RBD"/>
    <property type="match status" value="1"/>
</dbReference>
<evidence type="ECO:0000256" key="1">
    <source>
        <dbReference type="SAM" id="MobiDB-lite"/>
    </source>
</evidence>
<dbReference type="InterPro" id="IPR035979">
    <property type="entry name" value="RBD_domain_sf"/>
</dbReference>
<evidence type="ECO:0000313" key="2">
    <source>
        <dbReference type="EMBL" id="CAH8364642.1"/>
    </source>
</evidence>
<feature type="region of interest" description="Disordered" evidence="1">
    <location>
        <begin position="203"/>
        <end position="222"/>
    </location>
</feature>
<reference evidence="2 3" key="1">
    <citation type="submission" date="2022-03" db="EMBL/GenBank/DDBJ databases">
        <authorList>
            <person name="Macdonald S."/>
            <person name="Ahmed S."/>
            <person name="Newling K."/>
        </authorList>
    </citation>
    <scope>NUCLEOTIDE SEQUENCE [LARGE SCALE GENOMIC DNA]</scope>
</reference>
<dbReference type="InterPro" id="IPR012677">
    <property type="entry name" value="Nucleotide-bd_a/b_plait_sf"/>
</dbReference>
<name>A0ABC8L7P6_ERUVS</name>
<dbReference type="EMBL" id="CAKOAT010387377">
    <property type="protein sequence ID" value="CAH8364642.1"/>
    <property type="molecule type" value="Genomic_DNA"/>
</dbReference>
<dbReference type="Proteomes" id="UP001642260">
    <property type="component" value="Unassembled WGS sequence"/>
</dbReference>
<gene>
    <name evidence="2" type="ORF">ERUC_LOCUS30214</name>
</gene>
<dbReference type="Gene3D" id="3.30.70.330">
    <property type="match status" value="1"/>
</dbReference>
<comment type="caution">
    <text evidence="2">The sequence shown here is derived from an EMBL/GenBank/DDBJ whole genome shotgun (WGS) entry which is preliminary data.</text>
</comment>
<protein>
    <recommendedName>
        <fullName evidence="4">RRM domain-containing protein</fullName>
    </recommendedName>
</protein>
<dbReference type="AlphaFoldDB" id="A0ABC8L7P6"/>
<proteinExistence type="predicted"/>
<accession>A0ABC8L7P6</accession>
<keyword evidence="3" id="KW-1185">Reference proteome</keyword>
<sequence length="222" mass="24084">MNTLPGESHVHVMESYYNFVKSKVRIGVEGYNMSSLQPLDLVRSLAKLFASCGDVFHVEVPRDLQTNAINGTCTIVVLRGEGAQEKALALNGTDMGGWILSLTVLPPALSKLSSGLSTAELAAQHVSHFQRNRSEGISVTGYDPSLPGDAVKVDLTNRFSSCGKITDVFVLNSRALIYFFGIGAVDNALRLCREPDSVLRAKPLPTPKRKINRDHPSCGPFI</sequence>
<organism evidence="2 3">
    <name type="scientific">Eruca vesicaria subsp. sativa</name>
    <name type="common">Garden rocket</name>
    <name type="synonym">Eruca sativa</name>
    <dbReference type="NCBI Taxonomy" id="29727"/>
    <lineage>
        <taxon>Eukaryota</taxon>
        <taxon>Viridiplantae</taxon>
        <taxon>Streptophyta</taxon>
        <taxon>Embryophyta</taxon>
        <taxon>Tracheophyta</taxon>
        <taxon>Spermatophyta</taxon>
        <taxon>Magnoliopsida</taxon>
        <taxon>eudicotyledons</taxon>
        <taxon>Gunneridae</taxon>
        <taxon>Pentapetalae</taxon>
        <taxon>rosids</taxon>
        <taxon>malvids</taxon>
        <taxon>Brassicales</taxon>
        <taxon>Brassicaceae</taxon>
        <taxon>Brassiceae</taxon>
        <taxon>Eruca</taxon>
    </lineage>
</organism>
<evidence type="ECO:0000313" key="3">
    <source>
        <dbReference type="Proteomes" id="UP001642260"/>
    </source>
</evidence>
<evidence type="ECO:0008006" key="4">
    <source>
        <dbReference type="Google" id="ProtNLM"/>
    </source>
</evidence>